<evidence type="ECO:0000313" key="2">
    <source>
        <dbReference type="Proteomes" id="UP000824881"/>
    </source>
</evidence>
<sequence>MTERVLPYLITILALALPSPSFPLFLLILSLTTYILTSTALPLASLNFSQGAALAAHLFAANDYLLLSDVHNDLKRLGQTGAWETMGQWERVRWAASLVTSPRLIGWSSSLPSRSPTPPSPSTSTTTFILRQSLHLLLELLALLLLLTFSSSLPHLSATGPTLAAASYPLRLLYAPLLALAMYASIDAPHRIWVLLLLCVGNTVIRVYNRFNRRERRERAGGREKVMELDVWKPADFPPLFGYWPDAYTLRRFWGRTWQQTHRRVRSLPSSPLSFPFLFVCPPSASIDTFPFVSSPSLTLSRPHSA</sequence>
<accession>A0ACB7IU47</accession>
<reference evidence="1 2" key="1">
    <citation type="journal article" date="2021" name="Appl. Environ. Microbiol.">
        <title>Genetic linkage and physical mapping for an oyster mushroom Pleurotus cornucopiae and QTL analysis for the trait cap color.</title>
        <authorList>
            <person name="Zhang Y."/>
            <person name="Gao W."/>
            <person name="Sonnenberg A."/>
            <person name="Chen Q."/>
            <person name="Zhang J."/>
            <person name="Huang C."/>
        </authorList>
    </citation>
    <scope>NUCLEOTIDE SEQUENCE [LARGE SCALE GENOMIC DNA]</scope>
    <source>
        <strain evidence="1">CCMSSC00406</strain>
    </source>
</reference>
<organism evidence="1 2">
    <name type="scientific">Pleurotus cornucopiae</name>
    <name type="common">Cornucopia mushroom</name>
    <dbReference type="NCBI Taxonomy" id="5321"/>
    <lineage>
        <taxon>Eukaryota</taxon>
        <taxon>Fungi</taxon>
        <taxon>Dikarya</taxon>
        <taxon>Basidiomycota</taxon>
        <taxon>Agaricomycotina</taxon>
        <taxon>Agaricomycetes</taxon>
        <taxon>Agaricomycetidae</taxon>
        <taxon>Agaricales</taxon>
        <taxon>Pleurotineae</taxon>
        <taxon>Pleurotaceae</taxon>
        <taxon>Pleurotus</taxon>
    </lineage>
</organism>
<protein>
    <submittedName>
        <fullName evidence="1">Uncharacterized protein</fullName>
    </submittedName>
</protein>
<dbReference type="EMBL" id="WQMT02000007">
    <property type="protein sequence ID" value="KAG9221163.1"/>
    <property type="molecule type" value="Genomic_DNA"/>
</dbReference>
<keyword evidence="2" id="KW-1185">Reference proteome</keyword>
<name>A0ACB7IU47_PLECO</name>
<proteinExistence type="predicted"/>
<evidence type="ECO:0000313" key="1">
    <source>
        <dbReference type="EMBL" id="KAG9221163.1"/>
    </source>
</evidence>
<dbReference type="Proteomes" id="UP000824881">
    <property type="component" value="Unassembled WGS sequence"/>
</dbReference>
<comment type="caution">
    <text evidence="1">The sequence shown here is derived from an EMBL/GenBank/DDBJ whole genome shotgun (WGS) entry which is preliminary data.</text>
</comment>
<gene>
    <name evidence="1" type="ORF">CCMSSC00406_0007337</name>
</gene>